<gene>
    <name evidence="1" type="ORF">SAMN05877842_10210</name>
</gene>
<dbReference type="EMBL" id="OBQC01000002">
    <property type="protein sequence ID" value="SOC35879.1"/>
    <property type="molecule type" value="Genomic_DNA"/>
</dbReference>
<accession>A0A285U224</accession>
<dbReference type="Proteomes" id="UP000219252">
    <property type="component" value="Unassembled WGS sequence"/>
</dbReference>
<dbReference type="OrthoDB" id="2436979at2"/>
<dbReference type="AlphaFoldDB" id="A0A285U224"/>
<sequence>MDLNLSEVIIERCDKETEDVISKEQPSFLNTSLKHVKEFPNEFIYIESPTFEQIKVDAISLELDDVFQTYTALLGLRMQKKHTAAIKNYFNEHLKGENKYFSASFSGDEGMWDLNIPLDYMDGFSEDMTVNDAISLTYLLIETLVKEIEQ</sequence>
<evidence type="ECO:0008006" key="3">
    <source>
        <dbReference type="Google" id="ProtNLM"/>
    </source>
</evidence>
<protein>
    <recommendedName>
        <fullName evidence="3">Branched-chain amino acid aminotransferase</fullName>
    </recommendedName>
</protein>
<dbReference type="RefSeq" id="WP_097148109.1">
    <property type="nucleotide sequence ID" value="NZ_OBQC01000002.1"/>
</dbReference>
<reference evidence="2" key="1">
    <citation type="submission" date="2017-08" db="EMBL/GenBank/DDBJ databases">
        <authorList>
            <person name="Varghese N."/>
            <person name="Submissions S."/>
        </authorList>
    </citation>
    <scope>NUCLEOTIDE SEQUENCE [LARGE SCALE GENOMIC DNA]</scope>
    <source>
        <strain evidence="2">JC23</strain>
    </source>
</reference>
<proteinExistence type="predicted"/>
<evidence type="ECO:0000313" key="2">
    <source>
        <dbReference type="Proteomes" id="UP000219252"/>
    </source>
</evidence>
<evidence type="ECO:0000313" key="1">
    <source>
        <dbReference type="EMBL" id="SOC35879.1"/>
    </source>
</evidence>
<name>A0A285U224_9BACL</name>
<organism evidence="1 2">
    <name type="scientific">Ureibacillus acetophenoni</name>
    <dbReference type="NCBI Taxonomy" id="614649"/>
    <lineage>
        <taxon>Bacteria</taxon>
        <taxon>Bacillati</taxon>
        <taxon>Bacillota</taxon>
        <taxon>Bacilli</taxon>
        <taxon>Bacillales</taxon>
        <taxon>Caryophanaceae</taxon>
        <taxon>Ureibacillus</taxon>
    </lineage>
</organism>
<keyword evidence="2" id="KW-1185">Reference proteome</keyword>